<protein>
    <submittedName>
        <fullName evidence="1">Uncharacterized protein</fullName>
    </submittedName>
</protein>
<reference evidence="1" key="2">
    <citation type="submission" date="2020-01" db="EMBL/GenBank/DDBJ databases">
        <authorList>
            <person name="Perkins V."/>
            <person name="Lessard M.-H."/>
            <person name="Dugat-Bony E."/>
            <person name="Frenette M."/>
            <person name="Labrie S."/>
        </authorList>
    </citation>
    <scope>NUCLEOTIDE SEQUENCE</scope>
    <source>
        <strain evidence="1">LMA-70</strain>
    </source>
</reference>
<dbReference type="SUPFAM" id="SSF56784">
    <property type="entry name" value="HAD-like"/>
    <property type="match status" value="1"/>
</dbReference>
<accession>A0A9P5KNU3</accession>
<proteinExistence type="predicted"/>
<dbReference type="InterPro" id="IPR023198">
    <property type="entry name" value="PGP-like_dom2"/>
</dbReference>
<dbReference type="Gene3D" id="3.40.50.1000">
    <property type="entry name" value="HAD superfamily/HAD-like"/>
    <property type="match status" value="1"/>
</dbReference>
<dbReference type="InterPro" id="IPR051806">
    <property type="entry name" value="HAD-like_SPP"/>
</dbReference>
<comment type="caution">
    <text evidence="1">The sequence shown here is derived from an EMBL/GenBank/DDBJ whole genome shotgun (WGS) entry which is preliminary data.</text>
</comment>
<dbReference type="InterPro" id="IPR023214">
    <property type="entry name" value="HAD_sf"/>
</dbReference>
<name>A0A9P5KNU3_GEOCN</name>
<dbReference type="InterPro" id="IPR041492">
    <property type="entry name" value="HAD_2"/>
</dbReference>
<dbReference type="InterPro" id="IPR036412">
    <property type="entry name" value="HAD-like_sf"/>
</dbReference>
<organism evidence="1 2">
    <name type="scientific">Geotrichum candidum</name>
    <name type="common">Oospora lactis</name>
    <name type="synonym">Dipodascus geotrichum</name>
    <dbReference type="NCBI Taxonomy" id="1173061"/>
    <lineage>
        <taxon>Eukaryota</taxon>
        <taxon>Fungi</taxon>
        <taxon>Dikarya</taxon>
        <taxon>Ascomycota</taxon>
        <taxon>Saccharomycotina</taxon>
        <taxon>Dipodascomycetes</taxon>
        <taxon>Dipodascales</taxon>
        <taxon>Dipodascaceae</taxon>
        <taxon>Geotrichum</taxon>
    </lineage>
</organism>
<dbReference type="GO" id="GO:0050308">
    <property type="term" value="F:sugar-phosphatase activity"/>
    <property type="evidence" value="ECO:0007669"/>
    <property type="project" value="TreeGrafter"/>
</dbReference>
<dbReference type="PANTHER" id="PTHR43481:SF4">
    <property type="entry name" value="GLYCEROL-1-PHOSPHATE PHOSPHOHYDROLASE 1-RELATED"/>
    <property type="match status" value="1"/>
</dbReference>
<evidence type="ECO:0000313" key="1">
    <source>
        <dbReference type="EMBL" id="KAF5094689.1"/>
    </source>
</evidence>
<dbReference type="Pfam" id="PF13419">
    <property type="entry name" value="HAD_2"/>
    <property type="match status" value="1"/>
</dbReference>
<dbReference type="Gene3D" id="1.10.150.240">
    <property type="entry name" value="Putative phosphatase, domain 2"/>
    <property type="match status" value="1"/>
</dbReference>
<dbReference type="AlphaFoldDB" id="A0A9P5KNU3"/>
<reference evidence="1" key="1">
    <citation type="journal article" date="2020" name="Front. Microbiol.">
        <title>Phenotypic and Genetic Characterization of the Cheese Ripening Yeast Geotrichum candidum.</title>
        <authorList>
            <person name="Perkins V."/>
            <person name="Vignola S."/>
            <person name="Lessard M.H."/>
            <person name="Plante P.L."/>
            <person name="Corbeil J."/>
            <person name="Dugat-Bony E."/>
            <person name="Frenette M."/>
            <person name="Labrie S."/>
        </authorList>
    </citation>
    <scope>NUCLEOTIDE SEQUENCE</scope>
    <source>
        <strain evidence="1">LMA-70</strain>
    </source>
</reference>
<sequence length="248" mass="26751">MTQSHTINTHVVLFDLDGTLIDSVDAIVAFWHNLATSHGLDPEEILRTSHGRRTLDVLTELLPEKNYTQAKVNVLEATIPKQGIKSTAIVGARTFLNKLDAIPDKWAIVTSGSSALAGGWFDYLGWERPSVFITSECVTQGKPQPDGYILGGKTLLEKSQKFTKSDLDGGKVNAPWIVFEDAPAGIKAGKGSGAVAVIGVATTYDAQILIDAGADYVVQDYTNVSVASYDENTGDLKIEIKDPLYARV</sequence>
<gene>
    <name evidence="1" type="ORF">DV451_004944</name>
</gene>
<dbReference type="SFLD" id="SFLDS00003">
    <property type="entry name" value="Haloacid_Dehalogenase"/>
    <property type="match status" value="1"/>
</dbReference>
<evidence type="ECO:0000313" key="2">
    <source>
        <dbReference type="Proteomes" id="UP000750522"/>
    </source>
</evidence>
<dbReference type="EMBL" id="QQZK01000174">
    <property type="protein sequence ID" value="KAF5094689.1"/>
    <property type="molecule type" value="Genomic_DNA"/>
</dbReference>
<dbReference type="PANTHER" id="PTHR43481">
    <property type="entry name" value="FRUCTOSE-1-PHOSPHATE PHOSPHATASE"/>
    <property type="match status" value="1"/>
</dbReference>
<dbReference type="Proteomes" id="UP000750522">
    <property type="component" value="Unassembled WGS sequence"/>
</dbReference>
<dbReference type="SFLD" id="SFLDG01129">
    <property type="entry name" value="C1.5:_HAD__Beta-PGM__Phosphata"/>
    <property type="match status" value="1"/>
</dbReference>